<evidence type="ECO:0000256" key="3">
    <source>
        <dbReference type="RuleBase" id="RU004324"/>
    </source>
</evidence>
<dbReference type="Pfam" id="PF13793">
    <property type="entry name" value="Pribosyltran_N"/>
    <property type="match status" value="1"/>
</dbReference>
<dbReference type="NCBIfam" id="TIGR01251">
    <property type="entry name" value="ribP_PPkin"/>
    <property type="match status" value="1"/>
</dbReference>
<sequence>MSDNNDLSPGIYSAHYRPSIWLFAHSSMHSLAKKIEELCEKRKSSHVPKIDKGTIERRSVKFKNIIEWVPFDDGFPNLFIEEVKEMAGRDIIFLASFHDPAVIFEQLGVIYALPKYMARSLTVIVPYFPTGTMERVDREGQIATAKTLANMLSSTPLSSRGPTQLLILDIHALQIRFYFGDSTIPRLETGIPLLTRELRKMKMEGQSCGKSYNFAIAFPDDGACKRFRGIFDDNFPLPIIICNKIREKDKKIVTIKEGDGKDADVIIVDDLVQSGGTLIECAKVLKAKGARSIRAYVTHAVFPKKSYEKFIGNRSGIEFDTFWITDTIPHASEIAKNEPFKILSICDVIADTLLGFDMLLA</sequence>
<feature type="domain" description="Phosphoribosyltransferase" evidence="4">
    <location>
        <begin position="255"/>
        <end position="300"/>
    </location>
</feature>
<accession>A0A7I8VIN5</accession>
<dbReference type="GO" id="GO:0000287">
    <property type="term" value="F:magnesium ion binding"/>
    <property type="evidence" value="ECO:0007669"/>
    <property type="project" value="InterPro"/>
</dbReference>
<keyword evidence="2 3" id="KW-0545">Nucleotide biosynthesis</keyword>
<protein>
    <submittedName>
        <fullName evidence="6">DgyrCDS5001</fullName>
    </submittedName>
</protein>
<evidence type="ECO:0000259" key="5">
    <source>
        <dbReference type="Pfam" id="PF13793"/>
    </source>
</evidence>
<reference evidence="6 7" key="1">
    <citation type="submission" date="2020-08" db="EMBL/GenBank/DDBJ databases">
        <authorList>
            <person name="Hejnol A."/>
        </authorList>
    </citation>
    <scope>NUCLEOTIDE SEQUENCE [LARGE SCALE GENOMIC DNA]</scope>
</reference>
<organism evidence="6 7">
    <name type="scientific">Dimorphilus gyrociliatus</name>
    <dbReference type="NCBI Taxonomy" id="2664684"/>
    <lineage>
        <taxon>Eukaryota</taxon>
        <taxon>Metazoa</taxon>
        <taxon>Spiralia</taxon>
        <taxon>Lophotrochozoa</taxon>
        <taxon>Annelida</taxon>
        <taxon>Polychaeta</taxon>
        <taxon>Polychaeta incertae sedis</taxon>
        <taxon>Dinophilidae</taxon>
        <taxon>Dimorphilus</taxon>
    </lineage>
</organism>
<dbReference type="EMBL" id="CAJFCJ010000006">
    <property type="protein sequence ID" value="CAD5116071.1"/>
    <property type="molecule type" value="Genomic_DNA"/>
</dbReference>
<dbReference type="PANTHER" id="PTHR10210:SF45">
    <property type="entry name" value="RIBOSE-PHOSPHATE PYROPHOSPHOKINASE 3, CHLOROPLASTIC"/>
    <property type="match status" value="1"/>
</dbReference>
<dbReference type="Proteomes" id="UP000549394">
    <property type="component" value="Unassembled WGS sequence"/>
</dbReference>
<comment type="similarity">
    <text evidence="1 3">Belongs to the ribose-phosphate pyrophosphokinase family.</text>
</comment>
<dbReference type="Gene3D" id="3.40.50.2020">
    <property type="match status" value="2"/>
</dbReference>
<keyword evidence="7" id="KW-1185">Reference proteome</keyword>
<proteinExistence type="inferred from homology"/>
<dbReference type="InterPro" id="IPR000836">
    <property type="entry name" value="PRTase_dom"/>
</dbReference>
<dbReference type="GO" id="GO:0002189">
    <property type="term" value="C:ribose phosphate diphosphokinase complex"/>
    <property type="evidence" value="ECO:0007669"/>
    <property type="project" value="TreeGrafter"/>
</dbReference>
<evidence type="ECO:0000256" key="2">
    <source>
        <dbReference type="ARBA" id="ARBA00022727"/>
    </source>
</evidence>
<dbReference type="SUPFAM" id="SSF53271">
    <property type="entry name" value="PRTase-like"/>
    <property type="match status" value="2"/>
</dbReference>
<dbReference type="GO" id="GO:0005737">
    <property type="term" value="C:cytoplasm"/>
    <property type="evidence" value="ECO:0007669"/>
    <property type="project" value="TreeGrafter"/>
</dbReference>
<dbReference type="AlphaFoldDB" id="A0A7I8VIN5"/>
<gene>
    <name evidence="6" type="ORF">DGYR_LOCUS4732</name>
</gene>
<dbReference type="InterPro" id="IPR005946">
    <property type="entry name" value="Rib-P_diPkinase"/>
</dbReference>
<evidence type="ECO:0000256" key="1">
    <source>
        <dbReference type="ARBA" id="ARBA00006478"/>
    </source>
</evidence>
<dbReference type="CDD" id="cd06223">
    <property type="entry name" value="PRTases_typeI"/>
    <property type="match status" value="1"/>
</dbReference>
<feature type="domain" description="Ribose-phosphate pyrophosphokinase N-terminal" evidence="5">
    <location>
        <begin position="67"/>
        <end position="154"/>
    </location>
</feature>
<dbReference type="InterPro" id="IPR029057">
    <property type="entry name" value="PRTase-like"/>
</dbReference>
<evidence type="ECO:0000259" key="4">
    <source>
        <dbReference type="Pfam" id="PF00156"/>
    </source>
</evidence>
<comment type="caution">
    <text evidence="6">The sequence shown here is derived from an EMBL/GenBank/DDBJ whole genome shotgun (WGS) entry which is preliminary data.</text>
</comment>
<name>A0A7I8VIN5_9ANNE</name>
<dbReference type="GO" id="GO:0006164">
    <property type="term" value="P:purine nucleotide biosynthetic process"/>
    <property type="evidence" value="ECO:0007669"/>
    <property type="project" value="TreeGrafter"/>
</dbReference>
<dbReference type="Pfam" id="PF00156">
    <property type="entry name" value="Pribosyltran"/>
    <property type="match status" value="1"/>
</dbReference>
<evidence type="ECO:0000313" key="6">
    <source>
        <dbReference type="EMBL" id="CAD5116071.1"/>
    </source>
</evidence>
<evidence type="ECO:0000313" key="7">
    <source>
        <dbReference type="Proteomes" id="UP000549394"/>
    </source>
</evidence>
<dbReference type="SMART" id="SM01400">
    <property type="entry name" value="Pribosyltran_N"/>
    <property type="match status" value="1"/>
</dbReference>
<dbReference type="GO" id="GO:0006015">
    <property type="term" value="P:5-phosphoribose 1-diphosphate biosynthetic process"/>
    <property type="evidence" value="ECO:0007669"/>
    <property type="project" value="TreeGrafter"/>
</dbReference>
<dbReference type="OrthoDB" id="10263753at2759"/>
<dbReference type="PANTHER" id="PTHR10210">
    <property type="entry name" value="RIBOSE-PHOSPHATE DIPHOSPHOKINASE FAMILY MEMBER"/>
    <property type="match status" value="1"/>
</dbReference>
<dbReference type="InterPro" id="IPR029099">
    <property type="entry name" value="Pribosyltran_N"/>
</dbReference>